<evidence type="ECO:0000256" key="10">
    <source>
        <dbReference type="SAM" id="Phobius"/>
    </source>
</evidence>
<dbReference type="PANTHER" id="PTHR13460">
    <property type="match status" value="1"/>
</dbReference>
<comment type="caution">
    <text evidence="13">The sequence shown here is derived from an EMBL/GenBank/DDBJ whole genome shotgun (WGS) entry which is preliminary data.</text>
</comment>
<comment type="similarity">
    <text evidence="2">Belongs to the malectin family.</text>
</comment>
<keyword evidence="4 11" id="KW-0732">Signal</keyword>
<feature type="chain" id="PRO_5043953243" description="Malectin domain-containing protein" evidence="11">
    <location>
        <begin position="27"/>
        <end position="267"/>
    </location>
</feature>
<keyword evidence="9" id="KW-0119">Carbohydrate metabolism</keyword>
<gene>
    <name evidence="13" type="ORF">BSTOLATCC_MIC48156</name>
</gene>
<comment type="subcellular location">
    <subcellularLocation>
        <location evidence="1">Endoplasmic reticulum membrane</location>
        <topology evidence="1">Single-pass type I membrane protein</topology>
    </subcellularLocation>
</comment>
<feature type="signal peptide" evidence="11">
    <location>
        <begin position="1"/>
        <end position="26"/>
    </location>
</feature>
<keyword evidence="8" id="KW-0325">Glycoprotein</keyword>
<accession>A0AAU9JXT8</accession>
<evidence type="ECO:0000256" key="3">
    <source>
        <dbReference type="ARBA" id="ARBA00022692"/>
    </source>
</evidence>
<name>A0AAU9JXT8_9CILI</name>
<dbReference type="GO" id="GO:0005789">
    <property type="term" value="C:endoplasmic reticulum membrane"/>
    <property type="evidence" value="ECO:0007669"/>
    <property type="project" value="UniProtKB-SubCell"/>
</dbReference>
<dbReference type="GO" id="GO:0030246">
    <property type="term" value="F:carbohydrate binding"/>
    <property type="evidence" value="ECO:0007669"/>
    <property type="project" value="InterPro"/>
</dbReference>
<evidence type="ECO:0000256" key="7">
    <source>
        <dbReference type="ARBA" id="ARBA00023136"/>
    </source>
</evidence>
<dbReference type="EMBL" id="CAJZBQ010000047">
    <property type="protein sequence ID" value="CAG9329332.1"/>
    <property type="molecule type" value="Genomic_DNA"/>
</dbReference>
<sequence length="267" mass="31016">MINMDKKFLIIVSMTLICSFGQPIYAVNCGGEEYIDSSGVFWNKDQGYKGGLSIHPGRNKIVKYTNDPAIYQTERHSSDNFSYNIRLPTPGSYILILKFAEFWSSNANKTFSIGIGQNIVINSLEIYENVKDSAAYDVFIPLIITEDVVFWNNTPLANAIENEKIIVNFIKAKSNPKVSGIMLFKGKLENTDYYEQERRIKHHKKLFQHKLEIDEKFIQNQLEKEKIFDNWETFDGVYVIKNYPVTLFLTSILFYILFQKLMPKAKW</sequence>
<feature type="domain" description="Malectin" evidence="12">
    <location>
        <begin position="24"/>
        <end position="181"/>
    </location>
</feature>
<dbReference type="InterPro" id="IPR021720">
    <property type="entry name" value="Malectin_dom"/>
</dbReference>
<evidence type="ECO:0000256" key="4">
    <source>
        <dbReference type="ARBA" id="ARBA00022729"/>
    </source>
</evidence>
<dbReference type="InterPro" id="IPR039155">
    <property type="entry name" value="MLEC"/>
</dbReference>
<dbReference type="Gene3D" id="2.60.120.430">
    <property type="entry name" value="Galactose-binding lectin"/>
    <property type="match status" value="1"/>
</dbReference>
<evidence type="ECO:0000256" key="11">
    <source>
        <dbReference type="SAM" id="SignalP"/>
    </source>
</evidence>
<evidence type="ECO:0000256" key="8">
    <source>
        <dbReference type="ARBA" id="ARBA00023180"/>
    </source>
</evidence>
<evidence type="ECO:0000256" key="9">
    <source>
        <dbReference type="ARBA" id="ARBA00023277"/>
    </source>
</evidence>
<dbReference type="PANTHER" id="PTHR13460:SF0">
    <property type="entry name" value="MALECTIN"/>
    <property type="match status" value="1"/>
</dbReference>
<evidence type="ECO:0000256" key="6">
    <source>
        <dbReference type="ARBA" id="ARBA00022989"/>
    </source>
</evidence>
<evidence type="ECO:0000256" key="2">
    <source>
        <dbReference type="ARBA" id="ARBA00009141"/>
    </source>
</evidence>
<reference evidence="13" key="1">
    <citation type="submission" date="2021-09" db="EMBL/GenBank/DDBJ databases">
        <authorList>
            <consortium name="AG Swart"/>
            <person name="Singh M."/>
            <person name="Singh A."/>
            <person name="Seah K."/>
            <person name="Emmerich C."/>
        </authorList>
    </citation>
    <scope>NUCLEOTIDE SEQUENCE</scope>
    <source>
        <strain evidence="13">ATCC30299</strain>
    </source>
</reference>
<organism evidence="13 14">
    <name type="scientific">Blepharisma stoltei</name>
    <dbReference type="NCBI Taxonomy" id="1481888"/>
    <lineage>
        <taxon>Eukaryota</taxon>
        <taxon>Sar</taxon>
        <taxon>Alveolata</taxon>
        <taxon>Ciliophora</taxon>
        <taxon>Postciliodesmatophora</taxon>
        <taxon>Heterotrichea</taxon>
        <taxon>Heterotrichida</taxon>
        <taxon>Blepharismidae</taxon>
        <taxon>Blepharisma</taxon>
    </lineage>
</organism>
<evidence type="ECO:0000256" key="5">
    <source>
        <dbReference type="ARBA" id="ARBA00022824"/>
    </source>
</evidence>
<evidence type="ECO:0000313" key="13">
    <source>
        <dbReference type="EMBL" id="CAG9329332.1"/>
    </source>
</evidence>
<dbReference type="Pfam" id="PF11721">
    <property type="entry name" value="Malectin"/>
    <property type="match status" value="1"/>
</dbReference>
<dbReference type="AlphaFoldDB" id="A0AAU9JXT8"/>
<keyword evidence="14" id="KW-1185">Reference proteome</keyword>
<evidence type="ECO:0000256" key="1">
    <source>
        <dbReference type="ARBA" id="ARBA00004115"/>
    </source>
</evidence>
<keyword evidence="7 10" id="KW-0472">Membrane</keyword>
<dbReference type="Proteomes" id="UP001162131">
    <property type="component" value="Unassembled WGS sequence"/>
</dbReference>
<keyword evidence="6 10" id="KW-1133">Transmembrane helix</keyword>
<evidence type="ECO:0000313" key="14">
    <source>
        <dbReference type="Proteomes" id="UP001162131"/>
    </source>
</evidence>
<evidence type="ECO:0000259" key="12">
    <source>
        <dbReference type="Pfam" id="PF11721"/>
    </source>
</evidence>
<protein>
    <recommendedName>
        <fullName evidence="12">Malectin domain-containing protein</fullName>
    </recommendedName>
</protein>
<feature type="transmembrane region" description="Helical" evidence="10">
    <location>
        <begin position="242"/>
        <end position="258"/>
    </location>
</feature>
<keyword evidence="3 10" id="KW-0812">Transmembrane</keyword>
<keyword evidence="5" id="KW-0256">Endoplasmic reticulum</keyword>
<proteinExistence type="inferred from homology"/>